<gene>
    <name evidence="2" type="ORF">CVQSGQUC_CDS0006</name>
</gene>
<evidence type="ECO:0008006" key="3">
    <source>
        <dbReference type="Google" id="ProtNLM"/>
    </source>
</evidence>
<evidence type="ECO:0000313" key="2">
    <source>
        <dbReference type="EMBL" id="XDF89511.1"/>
    </source>
</evidence>
<keyword evidence="1" id="KW-0472">Membrane</keyword>
<proteinExistence type="predicted"/>
<reference evidence="2" key="1">
    <citation type="journal article" date="2024" name="Virus Res.">
        <title>A novel genus of Pectobacterium bacteriophages display broad host range by targeting several species of Danish soft rot isolates.</title>
        <authorList>
            <person name="Pedersen J.S."/>
            <person name="Carstens A.B."/>
            <person name="Rothgard M.M."/>
            <person name="Roy C."/>
            <person name="Viry A."/>
            <person name="Papudeshi B."/>
            <person name="Kot W."/>
            <person name="Hille F."/>
            <person name="Franz C.M.A.P."/>
            <person name="Edwards R."/>
            <person name="Hansen L.H."/>
        </authorList>
    </citation>
    <scope>NUCLEOTIDE SEQUENCE</scope>
</reference>
<feature type="transmembrane region" description="Helical" evidence="1">
    <location>
        <begin position="32"/>
        <end position="52"/>
    </location>
</feature>
<name>A0AB39ABB0_9CAUD</name>
<protein>
    <recommendedName>
        <fullName evidence="3">TMhelix containing protein</fullName>
    </recommendedName>
</protein>
<evidence type="ECO:0000256" key="1">
    <source>
        <dbReference type="SAM" id="Phobius"/>
    </source>
</evidence>
<feature type="transmembrane region" description="Helical" evidence="1">
    <location>
        <begin position="7"/>
        <end position="26"/>
    </location>
</feature>
<keyword evidence="1" id="KW-1133">Transmembrane helix</keyword>
<sequence length="53" mass="6003">MGDIIKVLSIVWMLMVFFAVFRIKSYTLSECIIGFIVVGLVPIAIIKLGWMLL</sequence>
<accession>A0AB39ABB0</accession>
<organism evidence="2">
    <name type="scientific">Pectobacterium phage Amona</name>
    <dbReference type="NCBI Taxonomy" id="3158137"/>
    <lineage>
        <taxon>Viruses</taxon>
        <taxon>Duplodnaviria</taxon>
        <taxon>Heunggongvirae</taxon>
        <taxon>Uroviricota</taxon>
        <taxon>Caudoviricetes</taxon>
    </lineage>
</organism>
<dbReference type="EMBL" id="PQ008971">
    <property type="protein sequence ID" value="XDF89511.1"/>
    <property type="molecule type" value="Genomic_DNA"/>
</dbReference>
<reference evidence="2" key="2">
    <citation type="submission" date="2024-07" db="EMBL/GenBank/DDBJ databases">
        <authorList>
            <person name="Pedersen J.S."/>
            <person name="Mulbjerg M.R."/>
            <person name="Carstens A.B."/>
            <person name="Hansen L.H."/>
        </authorList>
    </citation>
    <scope>NUCLEOTIDE SEQUENCE</scope>
</reference>
<keyword evidence="1" id="KW-0812">Transmembrane</keyword>